<feature type="domain" description="4Fe-4S ferredoxin-type" evidence="7">
    <location>
        <begin position="75"/>
        <end position="104"/>
    </location>
</feature>
<keyword evidence="5" id="KW-0408">Iron</keyword>
<dbReference type="Proteomes" id="UP000192569">
    <property type="component" value="Chromosome I"/>
</dbReference>
<keyword evidence="3" id="KW-0479">Metal-binding</keyword>
<dbReference type="GO" id="GO:0051539">
    <property type="term" value="F:4 iron, 4 sulfur cluster binding"/>
    <property type="evidence" value="ECO:0007669"/>
    <property type="project" value="UniProtKB-KW"/>
</dbReference>
<accession>A0A1W1VFA3</accession>
<dbReference type="STRING" id="698762.SAMN00808754_0551"/>
<dbReference type="AlphaFoldDB" id="A0A1W1VFA3"/>
<reference evidence="8 9" key="1">
    <citation type="submission" date="2017-04" db="EMBL/GenBank/DDBJ databases">
        <authorList>
            <person name="Afonso C.L."/>
            <person name="Miller P.J."/>
            <person name="Scott M.A."/>
            <person name="Spackman E."/>
            <person name="Goraichik I."/>
            <person name="Dimitrov K.M."/>
            <person name="Suarez D.L."/>
            <person name="Swayne D.E."/>
        </authorList>
    </citation>
    <scope>NUCLEOTIDE SEQUENCE [LARGE SCALE GENOMIC DNA]</scope>
    <source>
        <strain evidence="8 9">ToBE</strain>
    </source>
</reference>
<sequence>MYLDVNPDLCTGCRLCEAFCSFRREKAVWPSKSCISVLKYEKEALYIPFTCQQCEKAICAEVCPVQAIQRNPNTGAWEIEVSRCMGCKMCVASCPLGGVAFDPNRGQAFKCDLCGGDPECVKVCAPGALRLVKGPEATLAKRRRVVQNLVHLLKSWGKDWGVEKYV</sequence>
<dbReference type="EMBL" id="LT838272">
    <property type="protein sequence ID" value="SMB91976.1"/>
    <property type="molecule type" value="Genomic_DNA"/>
</dbReference>
<keyword evidence="6" id="KW-0411">Iron-sulfur</keyword>
<keyword evidence="2" id="KW-0004">4Fe-4S</keyword>
<evidence type="ECO:0000256" key="4">
    <source>
        <dbReference type="ARBA" id="ARBA00022982"/>
    </source>
</evidence>
<gene>
    <name evidence="8" type="ORF">SAMN00808754_0551</name>
</gene>
<proteinExistence type="predicted"/>
<dbReference type="PANTHER" id="PTHR42859:SF10">
    <property type="entry name" value="DIMETHYLSULFOXIDE REDUCTASE CHAIN B"/>
    <property type="match status" value="1"/>
</dbReference>
<dbReference type="RefSeq" id="WP_084663816.1">
    <property type="nucleotide sequence ID" value="NZ_LT838272.1"/>
</dbReference>
<feature type="domain" description="4Fe-4S ferredoxin-type" evidence="7">
    <location>
        <begin position="42"/>
        <end position="73"/>
    </location>
</feature>
<dbReference type="GO" id="GO:0046872">
    <property type="term" value="F:metal ion binding"/>
    <property type="evidence" value="ECO:0007669"/>
    <property type="project" value="UniProtKB-KW"/>
</dbReference>
<evidence type="ECO:0000256" key="2">
    <source>
        <dbReference type="ARBA" id="ARBA00022485"/>
    </source>
</evidence>
<dbReference type="SUPFAM" id="SSF54862">
    <property type="entry name" value="4Fe-4S ferredoxins"/>
    <property type="match status" value="1"/>
</dbReference>
<dbReference type="Pfam" id="PF13247">
    <property type="entry name" value="Fer4_11"/>
    <property type="match status" value="1"/>
</dbReference>
<dbReference type="InterPro" id="IPR017896">
    <property type="entry name" value="4Fe4S_Fe-S-bd"/>
</dbReference>
<evidence type="ECO:0000256" key="5">
    <source>
        <dbReference type="ARBA" id="ARBA00023004"/>
    </source>
</evidence>
<dbReference type="InterPro" id="IPR017900">
    <property type="entry name" value="4Fe4S_Fe_S_CS"/>
</dbReference>
<keyword evidence="1" id="KW-0813">Transport</keyword>
<dbReference type="OrthoDB" id="9810688at2"/>
<dbReference type="Gene3D" id="3.30.70.20">
    <property type="match status" value="2"/>
</dbReference>
<dbReference type="PROSITE" id="PS51379">
    <property type="entry name" value="4FE4S_FER_2"/>
    <property type="match status" value="3"/>
</dbReference>
<feature type="domain" description="4Fe-4S ferredoxin-type" evidence="7">
    <location>
        <begin position="1"/>
        <end position="30"/>
    </location>
</feature>
<evidence type="ECO:0000256" key="1">
    <source>
        <dbReference type="ARBA" id="ARBA00022448"/>
    </source>
</evidence>
<dbReference type="Pfam" id="PF12800">
    <property type="entry name" value="Fer4_4"/>
    <property type="match status" value="1"/>
</dbReference>
<organism evidence="8 9">
    <name type="scientific">Thermanaeromonas toyohensis ToBE</name>
    <dbReference type="NCBI Taxonomy" id="698762"/>
    <lineage>
        <taxon>Bacteria</taxon>
        <taxon>Bacillati</taxon>
        <taxon>Bacillota</taxon>
        <taxon>Clostridia</taxon>
        <taxon>Neomoorellales</taxon>
        <taxon>Neomoorellaceae</taxon>
        <taxon>Thermanaeromonas</taxon>
    </lineage>
</organism>
<evidence type="ECO:0000313" key="8">
    <source>
        <dbReference type="EMBL" id="SMB91976.1"/>
    </source>
</evidence>
<keyword evidence="9" id="KW-1185">Reference proteome</keyword>
<keyword evidence="4" id="KW-0249">Electron transport</keyword>
<protein>
    <submittedName>
        <fullName evidence="8">Fe-S-cluster-containing hydrogenase component 2</fullName>
    </submittedName>
</protein>
<evidence type="ECO:0000259" key="7">
    <source>
        <dbReference type="PROSITE" id="PS51379"/>
    </source>
</evidence>
<evidence type="ECO:0000313" key="9">
    <source>
        <dbReference type="Proteomes" id="UP000192569"/>
    </source>
</evidence>
<dbReference type="InterPro" id="IPR050294">
    <property type="entry name" value="RnfB_subfamily"/>
</dbReference>
<evidence type="ECO:0000256" key="3">
    <source>
        <dbReference type="ARBA" id="ARBA00022723"/>
    </source>
</evidence>
<dbReference type="CDD" id="cd10550">
    <property type="entry name" value="DMSOR_beta_like"/>
    <property type="match status" value="1"/>
</dbReference>
<evidence type="ECO:0000256" key="6">
    <source>
        <dbReference type="ARBA" id="ARBA00023014"/>
    </source>
</evidence>
<name>A0A1W1VFA3_9FIRM</name>
<dbReference type="PANTHER" id="PTHR42859">
    <property type="entry name" value="OXIDOREDUCTASE"/>
    <property type="match status" value="1"/>
</dbReference>
<dbReference type="PROSITE" id="PS00198">
    <property type="entry name" value="4FE4S_FER_1"/>
    <property type="match status" value="1"/>
</dbReference>